<dbReference type="PATRIC" id="fig|1107882.3.peg.126"/>
<dbReference type="EMBL" id="AHAM01000009">
    <property type="protein sequence ID" value="EHK59271.1"/>
    <property type="molecule type" value="Genomic_DNA"/>
</dbReference>
<accession>H0HJ26</accession>
<dbReference type="PANTHER" id="PTHR30146:SF109">
    <property type="entry name" value="HTH-TYPE TRANSCRIPTIONAL REGULATOR GALS"/>
    <property type="match status" value="1"/>
</dbReference>
<evidence type="ECO:0000313" key="6">
    <source>
        <dbReference type="Proteomes" id="UP000003250"/>
    </source>
</evidence>
<proteinExistence type="predicted"/>
<dbReference type="CDD" id="cd20010">
    <property type="entry name" value="PBP1_AglR-like"/>
    <property type="match status" value="1"/>
</dbReference>
<dbReference type="InterPro" id="IPR000843">
    <property type="entry name" value="HTH_LacI"/>
</dbReference>
<protein>
    <submittedName>
        <fullName evidence="5">HTH-type transcriptional regulator AglR</fullName>
    </submittedName>
</protein>
<evidence type="ECO:0000256" key="1">
    <source>
        <dbReference type="ARBA" id="ARBA00023015"/>
    </source>
</evidence>
<dbReference type="GO" id="GO:0003700">
    <property type="term" value="F:DNA-binding transcription factor activity"/>
    <property type="evidence" value="ECO:0007669"/>
    <property type="project" value="TreeGrafter"/>
</dbReference>
<organism evidence="5 6">
    <name type="scientific">Mesorhizobium alhagi CCNWXJ12-2</name>
    <dbReference type="NCBI Taxonomy" id="1107882"/>
    <lineage>
        <taxon>Bacteria</taxon>
        <taxon>Pseudomonadati</taxon>
        <taxon>Pseudomonadota</taxon>
        <taxon>Alphaproteobacteria</taxon>
        <taxon>Hyphomicrobiales</taxon>
        <taxon>Phyllobacteriaceae</taxon>
        <taxon>Allomesorhizobium</taxon>
    </lineage>
</organism>
<evidence type="ECO:0000259" key="4">
    <source>
        <dbReference type="PROSITE" id="PS50932"/>
    </source>
</evidence>
<dbReference type="Pfam" id="PF13377">
    <property type="entry name" value="Peripla_BP_3"/>
    <property type="match status" value="1"/>
</dbReference>
<evidence type="ECO:0000313" key="5">
    <source>
        <dbReference type="EMBL" id="EHK59271.1"/>
    </source>
</evidence>
<evidence type="ECO:0000256" key="3">
    <source>
        <dbReference type="ARBA" id="ARBA00023163"/>
    </source>
</evidence>
<keyword evidence="3" id="KW-0804">Transcription</keyword>
<dbReference type="SMART" id="SM00354">
    <property type="entry name" value="HTH_LACI"/>
    <property type="match status" value="1"/>
</dbReference>
<sequence length="388" mass="42142">MQHAFLALQHAISLLNERSATYSEGRAMRDKSADPAALQSALRNLEPAVNLKQLSHMLQLSQTTVSRALNGYPEVSEETRRRVTDAAKRHGYRPNPSARRLATGKAGMIGYVLPTGASVDIDPHFVEFLSGLGDYARSHELDLVLSPADADDEETTYRRVAANKQVDAVYISAPRPADRRISLVNQLGLPFLVHGRAEGLDFDYPFLDIDNEGAFHEAARLLVQLGHKRIALINGDDGQTFAIFRERGVRRALASAGLVLPPEKIRSVAMTEENGYRSARSLLEQPEPPTAIACSSLIMALGVVRAVRDLGLTIPGDVSLIAHDDVFPWLKPEHFSVPLSTTRSSIRAAGARIAERLAARISGLEEGARGEIWPVDLVVRGSIAGAAG</sequence>
<dbReference type="InterPro" id="IPR046335">
    <property type="entry name" value="LacI/GalR-like_sensor"/>
</dbReference>
<dbReference type="Gene3D" id="1.10.260.40">
    <property type="entry name" value="lambda repressor-like DNA-binding domains"/>
    <property type="match status" value="1"/>
</dbReference>
<dbReference type="SUPFAM" id="SSF53822">
    <property type="entry name" value="Periplasmic binding protein-like I"/>
    <property type="match status" value="1"/>
</dbReference>
<dbReference type="PROSITE" id="PS50932">
    <property type="entry name" value="HTH_LACI_2"/>
    <property type="match status" value="1"/>
</dbReference>
<dbReference type="AlphaFoldDB" id="H0HJ26"/>
<keyword evidence="2" id="KW-0238">DNA-binding</keyword>
<dbReference type="Pfam" id="PF00356">
    <property type="entry name" value="LacI"/>
    <property type="match status" value="1"/>
</dbReference>
<evidence type="ECO:0000256" key="2">
    <source>
        <dbReference type="ARBA" id="ARBA00023125"/>
    </source>
</evidence>
<name>H0HJ26_9HYPH</name>
<reference evidence="5 6" key="1">
    <citation type="journal article" date="2012" name="J. Bacteriol.">
        <title>Draft Genome Sequence of Mesorhizobium alhagi CCNWXJ12-2T, a Novel Salt-Resistant Species Isolated from the Desert of Northwestern China.</title>
        <authorList>
            <person name="Zhou M."/>
            <person name="Chen W."/>
            <person name="Chen H."/>
            <person name="Wei G."/>
        </authorList>
    </citation>
    <scope>NUCLEOTIDE SEQUENCE [LARGE SCALE GENOMIC DNA]</scope>
    <source>
        <strain evidence="5 6">CCNWXJ12-2</strain>
    </source>
</reference>
<dbReference type="InterPro" id="IPR010982">
    <property type="entry name" value="Lambda_DNA-bd_dom_sf"/>
</dbReference>
<keyword evidence="1" id="KW-0805">Transcription regulation</keyword>
<dbReference type="InterPro" id="IPR028082">
    <property type="entry name" value="Peripla_BP_I"/>
</dbReference>
<dbReference type="Proteomes" id="UP000003250">
    <property type="component" value="Unassembled WGS sequence"/>
</dbReference>
<gene>
    <name evidence="5" type="ORF">MAXJ12_00652</name>
</gene>
<dbReference type="GO" id="GO:0000976">
    <property type="term" value="F:transcription cis-regulatory region binding"/>
    <property type="evidence" value="ECO:0007669"/>
    <property type="project" value="TreeGrafter"/>
</dbReference>
<dbReference type="PANTHER" id="PTHR30146">
    <property type="entry name" value="LACI-RELATED TRANSCRIPTIONAL REPRESSOR"/>
    <property type="match status" value="1"/>
</dbReference>
<dbReference type="CDD" id="cd01392">
    <property type="entry name" value="HTH_LacI"/>
    <property type="match status" value="1"/>
</dbReference>
<dbReference type="Gene3D" id="3.40.50.2300">
    <property type="match status" value="2"/>
</dbReference>
<keyword evidence="6" id="KW-1185">Reference proteome</keyword>
<feature type="domain" description="HTH lacI-type" evidence="4">
    <location>
        <begin position="49"/>
        <end position="103"/>
    </location>
</feature>
<dbReference type="SUPFAM" id="SSF47413">
    <property type="entry name" value="lambda repressor-like DNA-binding domains"/>
    <property type="match status" value="1"/>
</dbReference>